<evidence type="ECO:0000313" key="6">
    <source>
        <dbReference type="Proteomes" id="UP000095767"/>
    </source>
</evidence>
<comment type="caution">
    <text evidence="5">The sequence shown here is derived from an EMBL/GenBank/DDBJ whole genome shotgun (WGS) entry which is preliminary data.</text>
</comment>
<organism evidence="5 6">
    <name type="scientific">Dichanthelium oligosanthes</name>
    <dbReference type="NCBI Taxonomy" id="888268"/>
    <lineage>
        <taxon>Eukaryota</taxon>
        <taxon>Viridiplantae</taxon>
        <taxon>Streptophyta</taxon>
        <taxon>Embryophyta</taxon>
        <taxon>Tracheophyta</taxon>
        <taxon>Spermatophyta</taxon>
        <taxon>Magnoliopsida</taxon>
        <taxon>Liliopsida</taxon>
        <taxon>Poales</taxon>
        <taxon>Poaceae</taxon>
        <taxon>PACMAD clade</taxon>
        <taxon>Panicoideae</taxon>
        <taxon>Panicodae</taxon>
        <taxon>Paniceae</taxon>
        <taxon>Dichantheliinae</taxon>
        <taxon>Dichanthelium</taxon>
    </lineage>
</organism>
<dbReference type="EMBL" id="LWDX02015592">
    <property type="protein sequence ID" value="OEL34365.1"/>
    <property type="molecule type" value="Genomic_DNA"/>
</dbReference>
<reference evidence="5 6" key="1">
    <citation type="submission" date="2016-09" db="EMBL/GenBank/DDBJ databases">
        <title>The draft genome of Dichanthelium oligosanthes: A C3 panicoid grass species.</title>
        <authorList>
            <person name="Studer A.J."/>
            <person name="Schnable J.C."/>
            <person name="Brutnell T.P."/>
        </authorList>
    </citation>
    <scope>NUCLEOTIDE SEQUENCE [LARGE SCALE GENOMIC DNA]</scope>
    <source>
        <strain evidence="6">cv. Kellogg 1175</strain>
        <tissue evidence="5">Leaf</tissue>
    </source>
</reference>
<dbReference type="Proteomes" id="UP000095767">
    <property type="component" value="Unassembled WGS sequence"/>
</dbReference>
<evidence type="ECO:0000313" key="5">
    <source>
        <dbReference type="EMBL" id="OEL34365.1"/>
    </source>
</evidence>
<dbReference type="GO" id="GO:0005576">
    <property type="term" value="C:extracellular region"/>
    <property type="evidence" value="ECO:0007669"/>
    <property type="project" value="TreeGrafter"/>
</dbReference>
<keyword evidence="2" id="KW-0645">Protease</keyword>
<dbReference type="SUPFAM" id="SSF50630">
    <property type="entry name" value="Acid proteases"/>
    <property type="match status" value="1"/>
</dbReference>
<keyword evidence="3" id="KW-0378">Hydrolase</keyword>
<dbReference type="Gene3D" id="2.40.70.10">
    <property type="entry name" value="Acid Proteases"/>
    <property type="match status" value="1"/>
</dbReference>
<evidence type="ECO:0000256" key="2">
    <source>
        <dbReference type="ARBA" id="ARBA00022670"/>
    </source>
</evidence>
<dbReference type="InterPro" id="IPR032861">
    <property type="entry name" value="TAXi_N"/>
</dbReference>
<dbReference type="PROSITE" id="PS51767">
    <property type="entry name" value="PEPTIDASE_A1"/>
    <property type="match status" value="1"/>
</dbReference>
<protein>
    <submittedName>
        <fullName evidence="5">Aspartic proteinase nepenthesin-2</fullName>
    </submittedName>
</protein>
<dbReference type="InterPro" id="IPR033121">
    <property type="entry name" value="PEPTIDASE_A1"/>
</dbReference>
<feature type="domain" description="Peptidase A1" evidence="4">
    <location>
        <begin position="1"/>
        <end position="164"/>
    </location>
</feature>
<proteinExistence type="inferred from homology"/>
<name>A0A1E5WAH6_9POAL</name>
<accession>A0A1E5WAH6</accession>
<dbReference type="InterPro" id="IPR021109">
    <property type="entry name" value="Peptidase_aspartic_dom_sf"/>
</dbReference>
<dbReference type="AlphaFoldDB" id="A0A1E5WAH6"/>
<gene>
    <name evidence="5" type="ORF">BAE44_0004615</name>
</gene>
<evidence type="ECO:0000256" key="3">
    <source>
        <dbReference type="ARBA" id="ARBA00022801"/>
    </source>
</evidence>
<dbReference type="GO" id="GO:0006508">
    <property type="term" value="P:proteolysis"/>
    <property type="evidence" value="ECO:0007669"/>
    <property type="project" value="UniProtKB-KW"/>
</dbReference>
<keyword evidence="6" id="KW-1185">Reference proteome</keyword>
<sequence>LPPPATTFRPTTSDTFSGLPCNDQTCQSVISQTCPSPASYCTYLMQYSDYTNTTGYLATDTFTFDQIQVPDVVLGCSQASFGDFSGASGVLGFSRGDLSLVSQLHLSWFSYRLASDESKSGNLLQFGDDAVPQTVNSRSTPILNNSVYPDLYYVKLTGIMIDGR</sequence>
<dbReference type="InterPro" id="IPR051708">
    <property type="entry name" value="Plant_Aspart_Prot_A1"/>
</dbReference>
<comment type="similarity">
    <text evidence="1">Belongs to the peptidase A1 family.</text>
</comment>
<dbReference type="PANTHER" id="PTHR47967:SF85">
    <property type="entry name" value="OS05G0384300 PROTEIN"/>
    <property type="match status" value="1"/>
</dbReference>
<evidence type="ECO:0000259" key="4">
    <source>
        <dbReference type="PROSITE" id="PS51767"/>
    </source>
</evidence>
<dbReference type="PANTHER" id="PTHR47967">
    <property type="entry name" value="OS07G0603500 PROTEIN-RELATED"/>
    <property type="match status" value="1"/>
</dbReference>
<feature type="non-terminal residue" evidence="5">
    <location>
        <position position="164"/>
    </location>
</feature>
<evidence type="ECO:0000256" key="1">
    <source>
        <dbReference type="ARBA" id="ARBA00007447"/>
    </source>
</evidence>
<feature type="non-terminal residue" evidence="5">
    <location>
        <position position="1"/>
    </location>
</feature>
<dbReference type="Pfam" id="PF14543">
    <property type="entry name" value="TAXi_N"/>
    <property type="match status" value="1"/>
</dbReference>
<dbReference type="OrthoDB" id="669157at2759"/>
<dbReference type="GO" id="GO:0008233">
    <property type="term" value="F:peptidase activity"/>
    <property type="evidence" value="ECO:0007669"/>
    <property type="project" value="UniProtKB-KW"/>
</dbReference>
<dbReference type="STRING" id="888268.A0A1E5WAH6"/>